<protein>
    <recommendedName>
        <fullName evidence="3">YD repeat (Two copies)</fullName>
    </recommendedName>
</protein>
<dbReference type="EMBL" id="ADLF01000010">
    <property type="protein sequence ID" value="EKU90055.1"/>
    <property type="molecule type" value="Genomic_DNA"/>
</dbReference>
<evidence type="ECO:0008006" key="3">
    <source>
        <dbReference type="Google" id="ProtNLM"/>
    </source>
</evidence>
<reference evidence="1 2" key="1">
    <citation type="submission" date="2012-09" db="EMBL/GenBank/DDBJ databases">
        <title>The Genome Sequence of Bacteroides oleiciplenus YIT 12058.</title>
        <authorList>
            <consortium name="The Broad Institute Genome Sequencing Platform"/>
            <person name="Earl A."/>
            <person name="Ward D."/>
            <person name="Feldgarden M."/>
            <person name="Gevers D."/>
            <person name="Morotomi M."/>
            <person name="Walker B."/>
            <person name="Young S.K."/>
            <person name="Zeng Q."/>
            <person name="Gargeya S."/>
            <person name="Fitzgerald M."/>
            <person name="Haas B."/>
            <person name="Abouelleil A."/>
            <person name="Alvarado L."/>
            <person name="Arachchi H.M."/>
            <person name="Berlin A.M."/>
            <person name="Chapman S.B."/>
            <person name="Goldberg J."/>
            <person name="Griggs A."/>
            <person name="Gujja S."/>
            <person name="Hansen M."/>
            <person name="Howarth C."/>
            <person name="Imamovic A."/>
            <person name="Larimer J."/>
            <person name="McCowen C."/>
            <person name="Montmayeur A."/>
            <person name="Murphy C."/>
            <person name="Neiman D."/>
            <person name="Pearson M."/>
            <person name="Priest M."/>
            <person name="Roberts A."/>
            <person name="Saif S."/>
            <person name="Shea T."/>
            <person name="Sisk P."/>
            <person name="Sykes S."/>
            <person name="Wortman J."/>
            <person name="Nusbaum C."/>
            <person name="Birren B."/>
        </authorList>
    </citation>
    <scope>NUCLEOTIDE SEQUENCE [LARGE SCALE GENOMIC DNA]</scope>
    <source>
        <strain evidence="1 2">YIT 12058</strain>
    </source>
</reference>
<keyword evidence="2" id="KW-1185">Reference proteome</keyword>
<organism evidence="1 2">
    <name type="scientific">Bacteroides oleiciplenus YIT 12058</name>
    <dbReference type="NCBI Taxonomy" id="742727"/>
    <lineage>
        <taxon>Bacteria</taxon>
        <taxon>Pseudomonadati</taxon>
        <taxon>Bacteroidota</taxon>
        <taxon>Bacteroidia</taxon>
        <taxon>Bacteroidales</taxon>
        <taxon>Bacteroidaceae</taxon>
        <taxon>Bacteroides</taxon>
    </lineage>
</organism>
<dbReference type="Gene3D" id="2.180.10.10">
    <property type="entry name" value="RHS repeat-associated core"/>
    <property type="match status" value="1"/>
</dbReference>
<comment type="caution">
    <text evidence="1">The sequence shown here is derived from an EMBL/GenBank/DDBJ whole genome shotgun (WGS) entry which is preliminary data.</text>
</comment>
<gene>
    <name evidence="1" type="ORF">HMPREF9447_02565</name>
</gene>
<dbReference type="AlphaFoldDB" id="K9ELM7"/>
<feature type="non-terminal residue" evidence="1">
    <location>
        <position position="101"/>
    </location>
</feature>
<evidence type="ECO:0000313" key="1">
    <source>
        <dbReference type="EMBL" id="EKU90055.1"/>
    </source>
</evidence>
<dbReference type="STRING" id="742727.HMPREF9447_02565"/>
<evidence type="ECO:0000313" key="2">
    <source>
        <dbReference type="Proteomes" id="UP000009872"/>
    </source>
</evidence>
<dbReference type="Proteomes" id="UP000009872">
    <property type="component" value="Unassembled WGS sequence"/>
</dbReference>
<dbReference type="HOGENOM" id="CLU_168071_0_0_10"/>
<dbReference type="eggNOG" id="COG3209">
    <property type="taxonomic scope" value="Bacteria"/>
</dbReference>
<proteinExistence type="predicted"/>
<accession>K9ELM7</accession>
<name>K9ELM7_9BACE</name>
<sequence length="101" mass="11574">MNGYDLTTTFYSFTNKPLTLTHVHTSGSKSLTEVYTYSYDYADRLLKLQHKLDGNTIVTLTEYTYNDLGHMEQKKLGGTAHSSTYSYNIRSWLTRITGGKF</sequence>